<evidence type="ECO:0000259" key="2">
    <source>
        <dbReference type="Pfam" id="PF00582"/>
    </source>
</evidence>
<dbReference type="EMBL" id="CP003333">
    <property type="protein sequence ID" value="AFL68062.1"/>
    <property type="molecule type" value="Genomic_DNA"/>
</dbReference>
<dbReference type="InterPro" id="IPR006015">
    <property type="entry name" value="Universal_stress_UspA"/>
</dbReference>
<comment type="similarity">
    <text evidence="1">Belongs to the universal stress protein A family.</text>
</comment>
<gene>
    <name evidence="3" type="ordered locus">Sulba_0758</name>
</gene>
<dbReference type="PANTHER" id="PTHR46268">
    <property type="entry name" value="STRESS RESPONSE PROTEIN NHAX"/>
    <property type="match status" value="1"/>
</dbReference>
<organism evidence="3 4">
    <name type="scientific">Sulfurospirillum barnesii (strain ATCC 700032 / DSM 10660 / SES-3)</name>
    <dbReference type="NCBI Taxonomy" id="760154"/>
    <lineage>
        <taxon>Bacteria</taxon>
        <taxon>Pseudomonadati</taxon>
        <taxon>Campylobacterota</taxon>
        <taxon>Epsilonproteobacteria</taxon>
        <taxon>Campylobacterales</taxon>
        <taxon>Sulfurospirillaceae</taxon>
        <taxon>Sulfurospirillum</taxon>
    </lineage>
</organism>
<name>I3XVT8_SULBS</name>
<dbReference type="CDD" id="cd00293">
    <property type="entry name" value="USP-like"/>
    <property type="match status" value="2"/>
</dbReference>
<dbReference type="InterPro" id="IPR006016">
    <property type="entry name" value="UspA"/>
</dbReference>
<reference evidence="3 4" key="1">
    <citation type="submission" date="2012-06" db="EMBL/GenBank/DDBJ databases">
        <title>Complete sequence of Sulfurospirillum barnesii SES-3.</title>
        <authorList>
            <consortium name="US DOE Joint Genome Institute"/>
            <person name="Lucas S."/>
            <person name="Han J."/>
            <person name="Lapidus A."/>
            <person name="Cheng J.-F."/>
            <person name="Goodwin L."/>
            <person name="Pitluck S."/>
            <person name="Peters L."/>
            <person name="Ovchinnikova G."/>
            <person name="Lu M."/>
            <person name="Detter J.C."/>
            <person name="Han C."/>
            <person name="Tapia R."/>
            <person name="Land M."/>
            <person name="Hauser L."/>
            <person name="Kyrpides N."/>
            <person name="Ivanova N."/>
            <person name="Pagani I."/>
            <person name="Stolz J."/>
            <person name="Arkin A."/>
            <person name="Dehal P."/>
            <person name="Oremland R."/>
            <person name="Saltikov C."/>
            <person name="Basu P."/>
            <person name="Hollibaugh J."/>
            <person name="Newman D."/>
            <person name="Stolyar S."/>
            <person name="Hazen T."/>
            <person name="Woyke T."/>
        </authorList>
    </citation>
    <scope>NUCLEOTIDE SEQUENCE [LARGE SCALE GENOMIC DNA]</scope>
    <source>
        <strain evidence="4">ATCC 700032 / DSM 10660 / SES-3</strain>
    </source>
</reference>
<sequence>MSGAKKIMACVDGSALSEAVCDFGAFFSKTLHLPLELLNVVEHLHVSAQTDLSGNIGLGARDDLLESLIDEEQGESKKAIIKGKTMLLNLKERALTQEAHEVKIVQKHGELYETIEPHKEEIRLLILGLRGRDHEGNVHSIGSQVEELIRTLNVPILLVNEAFHEPKKILIAYDGSPSSKKALEIVTQEPLLGEVERHLIHVGKNREASLALLREACALFSKPHIHTVQSISLQGGEAVESLLSYQDKNEIDLIAMGAFSHSRIRDALFGSFTSKMIFKTTKPLLLLR</sequence>
<dbReference type="AlphaFoldDB" id="I3XVT8"/>
<dbReference type="HOGENOM" id="CLU_049301_5_1_7"/>
<accession>I3XVT8</accession>
<feature type="domain" description="UspA" evidence="2">
    <location>
        <begin position="5"/>
        <end position="159"/>
    </location>
</feature>
<evidence type="ECO:0000313" key="4">
    <source>
        <dbReference type="Proteomes" id="UP000006176"/>
    </source>
</evidence>
<proteinExistence type="inferred from homology"/>
<keyword evidence="4" id="KW-1185">Reference proteome</keyword>
<dbReference type="SUPFAM" id="SSF52402">
    <property type="entry name" value="Adenine nucleotide alpha hydrolases-like"/>
    <property type="match status" value="2"/>
</dbReference>
<dbReference type="Proteomes" id="UP000006176">
    <property type="component" value="Chromosome"/>
</dbReference>
<feature type="domain" description="UspA" evidence="2">
    <location>
        <begin position="167"/>
        <end position="288"/>
    </location>
</feature>
<protein>
    <submittedName>
        <fullName evidence="3">Universal stress protein UspA-like protein</fullName>
    </submittedName>
</protein>
<evidence type="ECO:0000256" key="1">
    <source>
        <dbReference type="ARBA" id="ARBA00008791"/>
    </source>
</evidence>
<dbReference type="PANTHER" id="PTHR46268:SF6">
    <property type="entry name" value="UNIVERSAL STRESS PROTEIN UP12"/>
    <property type="match status" value="1"/>
</dbReference>
<dbReference type="PRINTS" id="PR01438">
    <property type="entry name" value="UNVRSLSTRESS"/>
</dbReference>
<dbReference type="Gene3D" id="3.40.50.12370">
    <property type="match status" value="1"/>
</dbReference>
<dbReference type="Pfam" id="PF00582">
    <property type="entry name" value="Usp"/>
    <property type="match status" value="2"/>
</dbReference>
<dbReference type="STRING" id="760154.Sulba_0758"/>
<dbReference type="PATRIC" id="fig|760154.4.peg.757"/>
<dbReference type="KEGG" id="sba:Sulba_0758"/>
<dbReference type="RefSeq" id="WP_014768942.1">
    <property type="nucleotide sequence ID" value="NC_018002.1"/>
</dbReference>
<dbReference type="eggNOG" id="COG0589">
    <property type="taxonomic scope" value="Bacteria"/>
</dbReference>
<dbReference type="OrthoDB" id="9804721at2"/>
<evidence type="ECO:0000313" key="3">
    <source>
        <dbReference type="EMBL" id="AFL68062.1"/>
    </source>
</evidence>